<dbReference type="Proteomes" id="UP001178507">
    <property type="component" value="Unassembled WGS sequence"/>
</dbReference>
<evidence type="ECO:0000256" key="1">
    <source>
        <dbReference type="SAM" id="MobiDB-lite"/>
    </source>
</evidence>
<evidence type="ECO:0000313" key="3">
    <source>
        <dbReference type="Proteomes" id="UP001178507"/>
    </source>
</evidence>
<name>A0AA36MT62_9DINO</name>
<comment type="caution">
    <text evidence="2">The sequence shown here is derived from an EMBL/GenBank/DDBJ whole genome shotgun (WGS) entry which is preliminary data.</text>
</comment>
<proteinExistence type="predicted"/>
<reference evidence="2" key="1">
    <citation type="submission" date="2023-08" db="EMBL/GenBank/DDBJ databases">
        <authorList>
            <person name="Chen Y."/>
            <person name="Shah S."/>
            <person name="Dougan E. K."/>
            <person name="Thang M."/>
            <person name="Chan C."/>
        </authorList>
    </citation>
    <scope>NUCLEOTIDE SEQUENCE</scope>
</reference>
<sequence>MTQGNDPEAPPEANVTEPSTQPEAAEADAEAADALLAHAVRRQLKDVYEQAAAAAFARASEDEAAAAALKTAAEDEAAAAAPKTAAEDEAAAAALKTAAEDEAAAAALKTAAEDKAAAAALKTAAEDEAAAAALKTAAEDEAAAAALKTAAEAEKPAEAEAESPATPADAQADSPATPSETQADSPATPSDTQVTSELERTMTPKKEEPKEITWSSLSVATGDVQESLETAVQYTAMAQGLREKGLISRAIRMMERALMITQRSELEHPTLALEACKVRLVFAAYLSEGYRHREALRIIKEAQESLTRLMHWAVQCPEDMAVQAVGREARALHCSAVVAQAVASDLSEDPEDMDENLKETARLTTASMPPDHPLASLVRQNLGAKSDPRSTKRALREVT</sequence>
<dbReference type="EMBL" id="CAUJNA010000599">
    <property type="protein sequence ID" value="CAJ1379110.1"/>
    <property type="molecule type" value="Genomic_DNA"/>
</dbReference>
<accession>A0AA36MT62</accession>
<keyword evidence="3" id="KW-1185">Reference proteome</keyword>
<feature type="non-terminal residue" evidence="2">
    <location>
        <position position="1"/>
    </location>
</feature>
<dbReference type="AlphaFoldDB" id="A0AA36MT62"/>
<evidence type="ECO:0000313" key="2">
    <source>
        <dbReference type="EMBL" id="CAJ1379110.1"/>
    </source>
</evidence>
<gene>
    <name evidence="2" type="ORF">EVOR1521_LOCUS7453</name>
</gene>
<feature type="region of interest" description="Disordered" evidence="1">
    <location>
        <begin position="145"/>
        <end position="214"/>
    </location>
</feature>
<protein>
    <submittedName>
        <fullName evidence="2">Uncharacterized protein</fullName>
    </submittedName>
</protein>
<feature type="region of interest" description="Disordered" evidence="1">
    <location>
        <begin position="1"/>
        <end position="29"/>
    </location>
</feature>
<organism evidence="2 3">
    <name type="scientific">Effrenium voratum</name>
    <dbReference type="NCBI Taxonomy" id="2562239"/>
    <lineage>
        <taxon>Eukaryota</taxon>
        <taxon>Sar</taxon>
        <taxon>Alveolata</taxon>
        <taxon>Dinophyceae</taxon>
        <taxon>Suessiales</taxon>
        <taxon>Symbiodiniaceae</taxon>
        <taxon>Effrenium</taxon>
    </lineage>
</organism>
<feature type="compositionally biased region" description="Basic and acidic residues" evidence="1">
    <location>
        <begin position="197"/>
        <end position="211"/>
    </location>
</feature>
<feature type="compositionally biased region" description="Polar residues" evidence="1">
    <location>
        <begin position="174"/>
        <end position="196"/>
    </location>
</feature>